<dbReference type="AlphaFoldDB" id="A0AA39AL91"/>
<feature type="domain" description="Bet v I/Major latex protein" evidence="2">
    <location>
        <begin position="2"/>
        <end position="151"/>
    </location>
</feature>
<dbReference type="SUPFAM" id="SSF55961">
    <property type="entry name" value="Bet v1-like"/>
    <property type="match status" value="1"/>
</dbReference>
<sequence>MAQTAKMETQVEIKSPANEFYEVLSSKAHLIPKACPDKIKSIEVVEGDWKSVGSVKLWTYCIGGNTSSSKERVEKKDDKNKSITFKALDGDIMKDFKSVIFILEVSAKDNGSLVKWSLEYEKSNERIQPPDAYLSLAISMSKDIDAYLLKAKAA</sequence>
<dbReference type="InterPro" id="IPR052006">
    <property type="entry name" value="MLP-like"/>
</dbReference>
<dbReference type="CDD" id="cd07816">
    <property type="entry name" value="Bet_v1-like"/>
    <property type="match status" value="1"/>
</dbReference>
<evidence type="ECO:0000313" key="4">
    <source>
        <dbReference type="Proteomes" id="UP001168098"/>
    </source>
</evidence>
<dbReference type="Proteomes" id="UP001168098">
    <property type="component" value="Unassembled WGS sequence"/>
</dbReference>
<gene>
    <name evidence="3" type="ORF">PVL29_000462</name>
</gene>
<dbReference type="GO" id="GO:0038023">
    <property type="term" value="F:signaling receptor activity"/>
    <property type="evidence" value="ECO:0007669"/>
    <property type="project" value="InterPro"/>
</dbReference>
<reference evidence="3 4" key="1">
    <citation type="journal article" date="2023" name="BMC Biotechnol.">
        <title>Vitis rotundifolia cv Carlos genome sequencing.</title>
        <authorList>
            <person name="Huff M."/>
            <person name="Hulse-Kemp A."/>
            <person name="Scheffler B."/>
            <person name="Youngblood R."/>
            <person name="Simpson S."/>
            <person name="Babiker E."/>
            <person name="Staton M."/>
        </authorList>
    </citation>
    <scope>NUCLEOTIDE SEQUENCE [LARGE SCALE GENOMIC DNA]</scope>
    <source>
        <tissue evidence="3">Leaf</tissue>
    </source>
</reference>
<accession>A0AA39AL91</accession>
<dbReference type="GO" id="GO:0006952">
    <property type="term" value="P:defense response"/>
    <property type="evidence" value="ECO:0007669"/>
    <property type="project" value="InterPro"/>
</dbReference>
<dbReference type="Gene3D" id="3.30.530.20">
    <property type="match status" value="1"/>
</dbReference>
<dbReference type="InterPro" id="IPR023393">
    <property type="entry name" value="START-like_dom_sf"/>
</dbReference>
<dbReference type="Pfam" id="PF00407">
    <property type="entry name" value="Bet_v_1"/>
    <property type="match status" value="1"/>
</dbReference>
<dbReference type="GO" id="GO:0009738">
    <property type="term" value="P:abscisic acid-activated signaling pathway"/>
    <property type="evidence" value="ECO:0007669"/>
    <property type="project" value="InterPro"/>
</dbReference>
<dbReference type="PANTHER" id="PTHR31338:SF16">
    <property type="entry name" value="POLYKETIDE CYCLASE_DEHYDRASE AND LIPID TRANSPORT SUPERFAMILY PROTEIN"/>
    <property type="match status" value="1"/>
</dbReference>
<dbReference type="InterPro" id="IPR024949">
    <property type="entry name" value="Bet_v_I_allergen"/>
</dbReference>
<dbReference type="GO" id="GO:0004864">
    <property type="term" value="F:protein phosphatase inhibitor activity"/>
    <property type="evidence" value="ECO:0007669"/>
    <property type="project" value="InterPro"/>
</dbReference>
<name>A0AA39AL91_VITRO</name>
<keyword evidence="4" id="KW-1185">Reference proteome</keyword>
<dbReference type="EMBL" id="JARBHA010000001">
    <property type="protein sequence ID" value="KAJ9708433.1"/>
    <property type="molecule type" value="Genomic_DNA"/>
</dbReference>
<organism evidence="3 4">
    <name type="scientific">Vitis rotundifolia</name>
    <name type="common">Muscadine grape</name>
    <dbReference type="NCBI Taxonomy" id="103349"/>
    <lineage>
        <taxon>Eukaryota</taxon>
        <taxon>Viridiplantae</taxon>
        <taxon>Streptophyta</taxon>
        <taxon>Embryophyta</taxon>
        <taxon>Tracheophyta</taxon>
        <taxon>Spermatophyta</taxon>
        <taxon>Magnoliopsida</taxon>
        <taxon>eudicotyledons</taxon>
        <taxon>Gunneridae</taxon>
        <taxon>Pentapetalae</taxon>
        <taxon>rosids</taxon>
        <taxon>Vitales</taxon>
        <taxon>Vitaceae</taxon>
        <taxon>Viteae</taxon>
        <taxon>Vitis</taxon>
    </lineage>
</organism>
<evidence type="ECO:0000256" key="1">
    <source>
        <dbReference type="ARBA" id="ARBA00038242"/>
    </source>
</evidence>
<dbReference type="InterPro" id="IPR000916">
    <property type="entry name" value="Bet_v_I/MLP"/>
</dbReference>
<dbReference type="PRINTS" id="PR00634">
    <property type="entry name" value="BETALLERGEN"/>
</dbReference>
<dbReference type="PANTHER" id="PTHR31338">
    <property type="entry name" value="POLYKETIDE CYCLASE/DEHYDRASE AND LIPID TRANSPORT SUPERFAMILY PROTEIN"/>
    <property type="match status" value="1"/>
</dbReference>
<comment type="similarity">
    <text evidence="1">Belongs to the MLP family.</text>
</comment>
<evidence type="ECO:0000259" key="2">
    <source>
        <dbReference type="SMART" id="SM01037"/>
    </source>
</evidence>
<proteinExistence type="inferred from homology"/>
<comment type="caution">
    <text evidence="3">The sequence shown here is derived from an EMBL/GenBank/DDBJ whole genome shotgun (WGS) entry which is preliminary data.</text>
</comment>
<dbReference type="SMART" id="SM01037">
    <property type="entry name" value="Bet_v_1"/>
    <property type="match status" value="1"/>
</dbReference>
<evidence type="ECO:0000313" key="3">
    <source>
        <dbReference type="EMBL" id="KAJ9708433.1"/>
    </source>
</evidence>
<dbReference type="GO" id="GO:0010427">
    <property type="term" value="F:abscisic acid binding"/>
    <property type="evidence" value="ECO:0007669"/>
    <property type="project" value="InterPro"/>
</dbReference>
<protein>
    <recommendedName>
        <fullName evidence="2">Bet v I/Major latex protein domain-containing protein</fullName>
    </recommendedName>
</protein>